<feature type="compositionally biased region" description="Basic and acidic residues" evidence="1">
    <location>
        <begin position="233"/>
        <end position="247"/>
    </location>
</feature>
<dbReference type="AlphaFoldDB" id="A0A6A4QXP5"/>
<evidence type="ECO:0000313" key="2">
    <source>
        <dbReference type="EMBL" id="KAE9619595.1"/>
    </source>
</evidence>
<reference evidence="3" key="1">
    <citation type="journal article" date="2020" name="Nat. Commun.">
        <title>Genome sequence of the cluster root forming white lupin.</title>
        <authorList>
            <person name="Hufnagel B."/>
            <person name="Marques A."/>
            <person name="Soriano A."/>
            <person name="Marques L."/>
            <person name="Divol F."/>
            <person name="Doumas P."/>
            <person name="Sallet E."/>
            <person name="Mancinotti D."/>
            <person name="Carrere S."/>
            <person name="Marande W."/>
            <person name="Arribat S."/>
            <person name="Keller J."/>
            <person name="Huneau C."/>
            <person name="Blein T."/>
            <person name="Aime D."/>
            <person name="Laguerre M."/>
            <person name="Taylor J."/>
            <person name="Schubert V."/>
            <person name="Nelson M."/>
            <person name="Geu-Flores F."/>
            <person name="Crespi M."/>
            <person name="Gallardo-Guerrero K."/>
            <person name="Delaux P.-M."/>
            <person name="Salse J."/>
            <person name="Berges H."/>
            <person name="Guyot R."/>
            <person name="Gouzy J."/>
            <person name="Peret B."/>
        </authorList>
    </citation>
    <scope>NUCLEOTIDE SEQUENCE [LARGE SCALE GENOMIC DNA]</scope>
    <source>
        <strain evidence="3">cv. Amiga</strain>
    </source>
</reference>
<accession>A0A6A4QXP5</accession>
<dbReference type="Proteomes" id="UP000447434">
    <property type="component" value="Chromosome 2"/>
</dbReference>
<protein>
    <submittedName>
        <fullName evidence="2">Putative calcium/calmodulin-dependent protein kinase</fullName>
    </submittedName>
</protein>
<feature type="region of interest" description="Disordered" evidence="1">
    <location>
        <begin position="233"/>
        <end position="301"/>
    </location>
</feature>
<feature type="region of interest" description="Disordered" evidence="1">
    <location>
        <begin position="142"/>
        <end position="164"/>
    </location>
</feature>
<dbReference type="EMBL" id="WOCE01000002">
    <property type="protein sequence ID" value="KAE9619595.1"/>
    <property type="molecule type" value="Genomic_DNA"/>
</dbReference>
<proteinExistence type="predicted"/>
<keyword evidence="2" id="KW-0808">Transferase</keyword>
<feature type="compositionally biased region" description="Polar residues" evidence="1">
    <location>
        <begin position="150"/>
        <end position="164"/>
    </location>
</feature>
<dbReference type="PANTHER" id="PTHR34120">
    <property type="entry name" value="EXPRESSED PROTEIN"/>
    <property type="match status" value="1"/>
</dbReference>
<organism evidence="2 3">
    <name type="scientific">Lupinus albus</name>
    <name type="common">White lupine</name>
    <name type="synonym">Lupinus termis</name>
    <dbReference type="NCBI Taxonomy" id="3870"/>
    <lineage>
        <taxon>Eukaryota</taxon>
        <taxon>Viridiplantae</taxon>
        <taxon>Streptophyta</taxon>
        <taxon>Embryophyta</taxon>
        <taxon>Tracheophyta</taxon>
        <taxon>Spermatophyta</taxon>
        <taxon>Magnoliopsida</taxon>
        <taxon>eudicotyledons</taxon>
        <taxon>Gunneridae</taxon>
        <taxon>Pentapetalae</taxon>
        <taxon>rosids</taxon>
        <taxon>fabids</taxon>
        <taxon>Fabales</taxon>
        <taxon>Fabaceae</taxon>
        <taxon>Papilionoideae</taxon>
        <taxon>50 kb inversion clade</taxon>
        <taxon>genistoids sensu lato</taxon>
        <taxon>core genistoids</taxon>
        <taxon>Genisteae</taxon>
        <taxon>Lupinus</taxon>
    </lineage>
</organism>
<dbReference type="PANTHER" id="PTHR34120:SF2">
    <property type="entry name" value="OS01G0860900 PROTEIN"/>
    <property type="match status" value="1"/>
</dbReference>
<dbReference type="GO" id="GO:0016301">
    <property type="term" value="F:kinase activity"/>
    <property type="evidence" value="ECO:0007669"/>
    <property type="project" value="UniProtKB-KW"/>
</dbReference>
<gene>
    <name evidence="2" type="ORF">Lalb_Chr02g0154921</name>
</gene>
<evidence type="ECO:0000256" key="1">
    <source>
        <dbReference type="SAM" id="MobiDB-lite"/>
    </source>
</evidence>
<evidence type="ECO:0000313" key="3">
    <source>
        <dbReference type="Proteomes" id="UP000447434"/>
    </source>
</evidence>
<keyword evidence="3" id="KW-1185">Reference proteome</keyword>
<name>A0A6A4QXP5_LUPAL</name>
<feature type="compositionally biased region" description="Low complexity" evidence="1">
    <location>
        <begin position="257"/>
        <end position="268"/>
    </location>
</feature>
<keyword evidence="2" id="KW-0418">Kinase</keyword>
<comment type="caution">
    <text evidence="2">The sequence shown here is derived from an EMBL/GenBank/DDBJ whole genome shotgun (WGS) entry which is preliminary data.</text>
</comment>
<feature type="compositionally biased region" description="Polar residues" evidence="1">
    <location>
        <begin position="270"/>
        <end position="280"/>
    </location>
</feature>
<dbReference type="OrthoDB" id="696504at2759"/>
<sequence>MLKTPSISISLSTSHFLSLASPTTIMPPLDLEKLVSALASGSSDRKITCETLADDDEPYRQPESPPESFWLSGDAEYDWWDRNAVVYERKESTKGNSIFVNSNPNSTSNSQRFSKNLKSKAAIIGLPKPQKTAFPDVKSRRHNRVGTGSLFPNRTGSVGKSESSMVIEPLSPKVSCIGRVRSNRNRRLRARQRSISSTTAATYATTVVRQKSSRSGRRKTGFFESIRAIFRSDRRGKPIQKHEESTTKKSKGKKAKGSSIITSSSKASVNDASFNESVQSEPVGLGGMNRFASGRRSESWL</sequence>